<dbReference type="GO" id="GO:0008483">
    <property type="term" value="F:transaminase activity"/>
    <property type="evidence" value="ECO:0007669"/>
    <property type="project" value="UniProtKB-KW"/>
</dbReference>
<name>A0A450S455_9GAMM</name>
<dbReference type="InterPro" id="IPR015424">
    <property type="entry name" value="PyrdxlP-dep_Trfase"/>
</dbReference>
<evidence type="ECO:0000256" key="3">
    <source>
        <dbReference type="ARBA" id="ARBA00022576"/>
    </source>
</evidence>
<gene>
    <name evidence="8" type="ORF">BECKDK2373C_GA0170839_101532</name>
</gene>
<dbReference type="EMBL" id="CAADEY010000015">
    <property type="protein sequence ID" value="VFJ46583.1"/>
    <property type="molecule type" value="Genomic_DNA"/>
</dbReference>
<keyword evidence="4 6" id="KW-0808">Transferase</keyword>
<organism evidence="8">
    <name type="scientific">Candidatus Kentrum sp. DK</name>
    <dbReference type="NCBI Taxonomy" id="2126562"/>
    <lineage>
        <taxon>Bacteria</taxon>
        <taxon>Pseudomonadati</taxon>
        <taxon>Pseudomonadota</taxon>
        <taxon>Gammaproteobacteria</taxon>
        <taxon>Candidatus Kentrum</taxon>
    </lineage>
</organism>
<evidence type="ECO:0000256" key="4">
    <source>
        <dbReference type="ARBA" id="ARBA00022679"/>
    </source>
</evidence>
<dbReference type="PROSITE" id="PS00105">
    <property type="entry name" value="AA_TRANSFER_CLASS_1"/>
    <property type="match status" value="1"/>
</dbReference>
<protein>
    <recommendedName>
        <fullName evidence="6">Aminotransferase</fullName>
        <ecNumber evidence="6">2.6.1.-</ecNumber>
    </recommendedName>
</protein>
<dbReference type="GO" id="GO:0006520">
    <property type="term" value="P:amino acid metabolic process"/>
    <property type="evidence" value="ECO:0007669"/>
    <property type="project" value="InterPro"/>
</dbReference>
<evidence type="ECO:0000313" key="8">
    <source>
        <dbReference type="EMBL" id="VFJ46583.1"/>
    </source>
</evidence>
<comment type="cofactor">
    <cofactor evidence="1 6">
        <name>pyridoxal 5'-phosphate</name>
        <dbReference type="ChEBI" id="CHEBI:597326"/>
    </cofactor>
</comment>
<dbReference type="Pfam" id="PF00155">
    <property type="entry name" value="Aminotran_1_2"/>
    <property type="match status" value="1"/>
</dbReference>
<comment type="similarity">
    <text evidence="2 6">Belongs to the class-I pyridoxal-phosphate-dependent aminotransferase family.</text>
</comment>
<dbReference type="Gene3D" id="3.90.1150.10">
    <property type="entry name" value="Aspartate Aminotransferase, domain 1"/>
    <property type="match status" value="1"/>
</dbReference>
<sequence>MGSTMLSNRVQAIKSSPTMSLVARAAELKAAGQDIISLGAGEPDFDTPGHIKEAAKKALDEGFTRYTPVDGIPSLKQAIAFKFARDNDLEYSPDQILVSCGGKHALFNLTQALLNPGDEVIVPSPYWVSYPDIVLLAGAKPVFVNTDVETGFKLTPSMIEKAITPKTRLIIFNSPSNPSGVCYGRDELAALGDVLRKHPGIMIATDDIYEHIVWGEEPFCNILMACPDLYERTVILHGVSKSYAMTGWRIGYAAGPREIIQAMKKVQSQSTSNPTSFAQVGAETALAGDQGFIRDMVQIFKGRHNFVVADLNSFKGVRCLPAQGAFYVFPDMRRVIDALEGVENDIAFAEYLIEKTGVVLVPGSAFGAPGFMRLSIATSERDLHLGLERIAKVVGT</sequence>
<dbReference type="Gene3D" id="3.40.640.10">
    <property type="entry name" value="Type I PLP-dependent aspartate aminotransferase-like (Major domain)"/>
    <property type="match status" value="1"/>
</dbReference>
<dbReference type="PANTHER" id="PTHR46383">
    <property type="entry name" value="ASPARTATE AMINOTRANSFERASE"/>
    <property type="match status" value="1"/>
</dbReference>
<keyword evidence="5" id="KW-0663">Pyridoxal phosphate</keyword>
<dbReference type="AlphaFoldDB" id="A0A450S455"/>
<dbReference type="EC" id="2.6.1.-" evidence="6"/>
<dbReference type="SUPFAM" id="SSF53383">
    <property type="entry name" value="PLP-dependent transferases"/>
    <property type="match status" value="1"/>
</dbReference>
<evidence type="ECO:0000259" key="7">
    <source>
        <dbReference type="Pfam" id="PF00155"/>
    </source>
</evidence>
<evidence type="ECO:0000256" key="6">
    <source>
        <dbReference type="RuleBase" id="RU000481"/>
    </source>
</evidence>
<keyword evidence="3 6" id="KW-0032">Aminotransferase</keyword>
<dbReference type="InterPro" id="IPR004839">
    <property type="entry name" value="Aminotransferase_I/II_large"/>
</dbReference>
<dbReference type="PANTHER" id="PTHR46383:SF1">
    <property type="entry name" value="ASPARTATE AMINOTRANSFERASE"/>
    <property type="match status" value="1"/>
</dbReference>
<dbReference type="GO" id="GO:0030170">
    <property type="term" value="F:pyridoxal phosphate binding"/>
    <property type="evidence" value="ECO:0007669"/>
    <property type="project" value="InterPro"/>
</dbReference>
<dbReference type="CDD" id="cd00609">
    <property type="entry name" value="AAT_like"/>
    <property type="match status" value="1"/>
</dbReference>
<dbReference type="InterPro" id="IPR015422">
    <property type="entry name" value="PyrdxlP-dep_Trfase_small"/>
</dbReference>
<dbReference type="InterPro" id="IPR015421">
    <property type="entry name" value="PyrdxlP-dep_Trfase_major"/>
</dbReference>
<dbReference type="InterPro" id="IPR004838">
    <property type="entry name" value="NHTrfase_class1_PyrdxlP-BS"/>
</dbReference>
<proteinExistence type="inferred from homology"/>
<dbReference type="FunFam" id="3.40.640.10:FF:000033">
    <property type="entry name" value="Aspartate aminotransferase"/>
    <property type="match status" value="1"/>
</dbReference>
<accession>A0A450S455</accession>
<reference evidence="8" key="1">
    <citation type="submission" date="2019-02" db="EMBL/GenBank/DDBJ databases">
        <authorList>
            <person name="Gruber-Vodicka R. H."/>
            <person name="Seah K. B. B."/>
        </authorList>
    </citation>
    <scope>NUCLEOTIDE SEQUENCE</scope>
    <source>
        <strain evidence="8">BECK_DK161</strain>
    </source>
</reference>
<feature type="domain" description="Aminotransferase class I/classII large" evidence="7">
    <location>
        <begin position="34"/>
        <end position="390"/>
    </location>
</feature>
<evidence type="ECO:0000256" key="1">
    <source>
        <dbReference type="ARBA" id="ARBA00001933"/>
    </source>
</evidence>
<evidence type="ECO:0000256" key="5">
    <source>
        <dbReference type="ARBA" id="ARBA00022898"/>
    </source>
</evidence>
<evidence type="ECO:0000256" key="2">
    <source>
        <dbReference type="ARBA" id="ARBA00007441"/>
    </source>
</evidence>
<dbReference type="InterPro" id="IPR050596">
    <property type="entry name" value="AspAT/PAT-like"/>
</dbReference>